<sequence length="76" mass="9309">MESSLKERQEKLHKDPKNWKVFGMFYYCKEDDRVLVDKPNPAYGVTFNFAHRYAYVYMLIFFSLFGFMIYMITRNQ</sequence>
<evidence type="ECO:0000313" key="2">
    <source>
        <dbReference type="EMBL" id="QBZ97921.1"/>
    </source>
</evidence>
<organism evidence="2 3">
    <name type="scientific">Flavobacterium sangjuense</name>
    <dbReference type="NCBI Taxonomy" id="2518177"/>
    <lineage>
        <taxon>Bacteria</taxon>
        <taxon>Pseudomonadati</taxon>
        <taxon>Bacteroidota</taxon>
        <taxon>Flavobacteriia</taxon>
        <taxon>Flavobacteriales</taxon>
        <taxon>Flavobacteriaceae</taxon>
        <taxon>Flavobacterium</taxon>
    </lineage>
</organism>
<evidence type="ECO:0000256" key="1">
    <source>
        <dbReference type="SAM" id="Phobius"/>
    </source>
</evidence>
<protein>
    <recommendedName>
        <fullName evidence="4">DUF5808 domain-containing protein</fullName>
    </recommendedName>
</protein>
<evidence type="ECO:0008006" key="4">
    <source>
        <dbReference type="Google" id="ProtNLM"/>
    </source>
</evidence>
<proteinExistence type="predicted"/>
<evidence type="ECO:0000313" key="3">
    <source>
        <dbReference type="Proteomes" id="UP000296862"/>
    </source>
</evidence>
<keyword evidence="3" id="KW-1185">Reference proteome</keyword>
<name>A0A4P7PSM4_9FLAO</name>
<keyword evidence="1" id="KW-0812">Transmembrane</keyword>
<gene>
    <name evidence="2" type="ORF">GS03_01419</name>
</gene>
<keyword evidence="1" id="KW-0472">Membrane</keyword>
<keyword evidence="1" id="KW-1133">Transmembrane helix</keyword>
<dbReference type="AlphaFoldDB" id="A0A4P7PSM4"/>
<dbReference type="EMBL" id="CP038810">
    <property type="protein sequence ID" value="QBZ97921.1"/>
    <property type="molecule type" value="Genomic_DNA"/>
</dbReference>
<reference evidence="2 3" key="1">
    <citation type="submission" date="2019-04" db="EMBL/GenBank/DDBJ databases">
        <title>Flavobacterium sp. GS03.</title>
        <authorList>
            <person name="Kim H."/>
        </authorList>
    </citation>
    <scope>NUCLEOTIDE SEQUENCE [LARGE SCALE GENOMIC DNA]</scope>
    <source>
        <strain evidence="2 3">GS03</strain>
    </source>
</reference>
<dbReference type="KEGG" id="fsn:GS03_01419"/>
<feature type="transmembrane region" description="Helical" evidence="1">
    <location>
        <begin position="54"/>
        <end position="73"/>
    </location>
</feature>
<dbReference type="Proteomes" id="UP000296862">
    <property type="component" value="Chromosome"/>
</dbReference>
<accession>A0A4P7PSM4</accession>